<name>A0A078SNS3_BACUN</name>
<reference evidence="1 2" key="1">
    <citation type="submission" date="2014-04" db="EMBL/GenBank/DDBJ databases">
        <authorList>
            <person name="Sears C."/>
            <person name="Carroll K."/>
            <person name="Sack B.R."/>
            <person name="Qadri F."/>
            <person name="Myers L.L."/>
            <person name="Chung G.-T."/>
            <person name="Escheverria P."/>
            <person name="Fraser C.M."/>
            <person name="Sadzewicz L."/>
            <person name="Shefchek K.A."/>
            <person name="Tallon L."/>
            <person name="Das S.P."/>
            <person name="Daugherty S."/>
            <person name="Mongodin E.F."/>
        </authorList>
    </citation>
    <scope>NUCLEOTIDE SEQUENCE [LARGE SCALE GENOMIC DNA]</scope>
    <source>
        <strain evidence="1 2">3978 T3 ii</strain>
    </source>
</reference>
<sequence length="48" mass="5315">MNDGGKGVENKSFIQIFGLTITDNQVKTGIVSYCQPIVERLLTLGFLR</sequence>
<comment type="caution">
    <text evidence="1">The sequence shown here is derived from an EMBL/GenBank/DDBJ whole genome shotgun (WGS) entry which is preliminary data.</text>
</comment>
<gene>
    <name evidence="1" type="ORF">M094_3380</name>
</gene>
<dbReference type="EMBL" id="JNHN01000026">
    <property type="protein sequence ID" value="KDS63764.1"/>
    <property type="molecule type" value="Genomic_DNA"/>
</dbReference>
<dbReference type="Proteomes" id="UP000028013">
    <property type="component" value="Unassembled WGS sequence"/>
</dbReference>
<protein>
    <submittedName>
        <fullName evidence="1">Uncharacterized protein</fullName>
    </submittedName>
</protein>
<organism evidence="1 2">
    <name type="scientific">Bacteroides uniformis str. 3978 T3 ii</name>
    <dbReference type="NCBI Taxonomy" id="1339349"/>
    <lineage>
        <taxon>Bacteria</taxon>
        <taxon>Pseudomonadati</taxon>
        <taxon>Bacteroidota</taxon>
        <taxon>Bacteroidia</taxon>
        <taxon>Bacteroidales</taxon>
        <taxon>Bacteroidaceae</taxon>
        <taxon>Bacteroides</taxon>
    </lineage>
</organism>
<proteinExistence type="predicted"/>
<accession>A0A078SNS3</accession>
<dbReference type="AlphaFoldDB" id="A0A078SNS3"/>
<evidence type="ECO:0000313" key="1">
    <source>
        <dbReference type="EMBL" id="KDS63764.1"/>
    </source>
</evidence>
<evidence type="ECO:0000313" key="2">
    <source>
        <dbReference type="Proteomes" id="UP000028013"/>
    </source>
</evidence>